<gene>
    <name evidence="1" type="ORF">LCGC14_2708890</name>
</gene>
<sequence length="282" mass="30931">MVASGSCLTEVAPQLNKRMKMKWKVLVLVAVIIALIGGPAADAKERDEVVEPISLIAGAVIGYALKDGKGAPQPVQWHDVLRYLETTKPVILQTITLDASTARTNAEYLVAGDFIMVESYNSTTPFHLRLNEKEIPALNLSRHRSITAPFYRFFITNVAGNGRITLKVSRGIRLESEAINIAELAARLGGIVSFYRRGDVLWLDDFEGTIGKWAVSGTGASASLSTDDARNGAKSGKLTLGAGKEIFINRVMGYPVISNMGFEMSWKHDTSLSQYEWSLYLY</sequence>
<comment type="caution">
    <text evidence="1">The sequence shown here is derived from an EMBL/GenBank/DDBJ whole genome shotgun (WGS) entry which is preliminary data.</text>
</comment>
<organism evidence="1">
    <name type="scientific">marine sediment metagenome</name>
    <dbReference type="NCBI Taxonomy" id="412755"/>
    <lineage>
        <taxon>unclassified sequences</taxon>
        <taxon>metagenomes</taxon>
        <taxon>ecological metagenomes</taxon>
    </lineage>
</organism>
<name>A0A0F9BMK2_9ZZZZ</name>
<proteinExistence type="predicted"/>
<dbReference type="AlphaFoldDB" id="A0A0F9BMK2"/>
<feature type="non-terminal residue" evidence="1">
    <location>
        <position position="282"/>
    </location>
</feature>
<protein>
    <submittedName>
        <fullName evidence="1">Uncharacterized protein</fullName>
    </submittedName>
</protein>
<evidence type="ECO:0000313" key="1">
    <source>
        <dbReference type="EMBL" id="KKK91844.1"/>
    </source>
</evidence>
<accession>A0A0F9BMK2</accession>
<reference evidence="1" key="1">
    <citation type="journal article" date="2015" name="Nature">
        <title>Complex archaea that bridge the gap between prokaryotes and eukaryotes.</title>
        <authorList>
            <person name="Spang A."/>
            <person name="Saw J.H."/>
            <person name="Jorgensen S.L."/>
            <person name="Zaremba-Niedzwiedzka K."/>
            <person name="Martijn J."/>
            <person name="Lind A.E."/>
            <person name="van Eijk R."/>
            <person name="Schleper C."/>
            <person name="Guy L."/>
            <person name="Ettema T.J."/>
        </authorList>
    </citation>
    <scope>NUCLEOTIDE SEQUENCE</scope>
</reference>
<dbReference type="EMBL" id="LAZR01048476">
    <property type="protein sequence ID" value="KKK91844.1"/>
    <property type="molecule type" value="Genomic_DNA"/>
</dbReference>